<dbReference type="EMBL" id="AP018203">
    <property type="protein sequence ID" value="BAY54079.1"/>
    <property type="molecule type" value="Genomic_DNA"/>
</dbReference>
<reference evidence="1 2" key="1">
    <citation type="submission" date="2017-06" db="EMBL/GenBank/DDBJ databases">
        <title>Genome sequencing of cyanobaciteial culture collection at National Institute for Environmental Studies (NIES).</title>
        <authorList>
            <person name="Hirose Y."/>
            <person name="Shimura Y."/>
            <person name="Fujisawa T."/>
            <person name="Nakamura Y."/>
            <person name="Kawachi M."/>
        </authorList>
    </citation>
    <scope>NUCLEOTIDE SEQUENCE [LARGE SCALE GENOMIC DNA]</scope>
    <source>
        <strain evidence="1 2">NIES-2135</strain>
    </source>
</reference>
<gene>
    <name evidence="1" type="ORF">NIES2135_08930</name>
</gene>
<dbReference type="AlphaFoldDB" id="A0A1Z4JBD2"/>
<keyword evidence="2" id="KW-1185">Reference proteome</keyword>
<accession>A0A1Z4JBD2</accession>
<organism evidence="1 2">
    <name type="scientific">Leptolyngbya boryana NIES-2135</name>
    <dbReference type="NCBI Taxonomy" id="1973484"/>
    <lineage>
        <taxon>Bacteria</taxon>
        <taxon>Bacillati</taxon>
        <taxon>Cyanobacteriota</taxon>
        <taxon>Cyanophyceae</taxon>
        <taxon>Leptolyngbyales</taxon>
        <taxon>Leptolyngbyaceae</taxon>
        <taxon>Leptolyngbya group</taxon>
        <taxon>Leptolyngbya</taxon>
    </lineage>
</organism>
<evidence type="ECO:0008006" key="3">
    <source>
        <dbReference type="Google" id="ProtNLM"/>
    </source>
</evidence>
<name>A0A1Z4JBD2_LEPBY</name>
<protein>
    <recommendedName>
        <fullName evidence="3">Group 1 glycosyl transferase</fullName>
    </recommendedName>
</protein>
<sequence>MFHHISRSYRKFWERQTAERNNMSLLVDTFFTTNANGHGGDHRTAQIAELIGKANLEITPFSRTLLKSAQSRSIAALKAVLDPATWQFIAKHHLKINSAFRSIAFCGFQRQLYQRVLQQHTGTKVLIWEATKNYVAPFVAAEQHFKVIAFPHNLEALVPDQGAIFENFETEVQALVKADWVFCISREEEWLLRTKGANAHYLPYYPPQLVLERFLKVRAARQNMTNDRFLIHGNAKNPPTRNGMIEQIEWLKKARETFPFEVDIVGYGTEMLKEYCESADFVVHGSVTPEQLQAFLTSAKAALIHQVPTSGALTRIPELLIAGIPVIANRNASRSTSDYAGVYQYDDWIELTELMSRSLKCPEMLDRPVAHEKRVIDCLQACTSPS</sequence>
<evidence type="ECO:0000313" key="1">
    <source>
        <dbReference type="EMBL" id="BAY54079.1"/>
    </source>
</evidence>
<dbReference type="Gene3D" id="3.40.50.2000">
    <property type="entry name" value="Glycogen Phosphorylase B"/>
    <property type="match status" value="1"/>
</dbReference>
<proteinExistence type="predicted"/>
<dbReference type="SUPFAM" id="SSF53756">
    <property type="entry name" value="UDP-Glycosyltransferase/glycogen phosphorylase"/>
    <property type="match status" value="1"/>
</dbReference>
<dbReference type="Proteomes" id="UP000217895">
    <property type="component" value="Chromosome"/>
</dbReference>
<evidence type="ECO:0000313" key="2">
    <source>
        <dbReference type="Proteomes" id="UP000217895"/>
    </source>
</evidence>